<dbReference type="PANTHER" id="PTHR10648:SF1">
    <property type="entry name" value="SERINE_THREONINE-PROTEIN PHOSPHATASE 4 REGULATORY SUBUNIT 1"/>
    <property type="match status" value="1"/>
</dbReference>
<evidence type="ECO:0000256" key="1">
    <source>
        <dbReference type="ARBA" id="ARBA00022737"/>
    </source>
</evidence>
<keyword evidence="1" id="KW-0677">Repeat</keyword>
<dbReference type="EMBL" id="LGAV01000001">
    <property type="protein sequence ID" value="KOS15971.1"/>
    <property type="molecule type" value="Genomic_DNA"/>
</dbReference>
<feature type="compositionally biased region" description="Acidic residues" evidence="2">
    <location>
        <begin position="263"/>
        <end position="273"/>
    </location>
</feature>
<dbReference type="InterPro" id="IPR016024">
    <property type="entry name" value="ARM-type_fold"/>
</dbReference>
<feature type="compositionally biased region" description="Acidic residues" evidence="2">
    <location>
        <begin position="406"/>
        <end position="415"/>
    </location>
</feature>
<feature type="region of interest" description="Disordered" evidence="2">
    <location>
        <begin position="1"/>
        <end position="49"/>
    </location>
</feature>
<dbReference type="RefSeq" id="XP_017993603.1">
    <property type="nucleotide sequence ID" value="XM_018138143.1"/>
</dbReference>
<feature type="compositionally biased region" description="Acidic residues" evidence="2">
    <location>
        <begin position="209"/>
        <end position="228"/>
    </location>
</feature>
<dbReference type="GO" id="GO:0019888">
    <property type="term" value="F:protein phosphatase regulator activity"/>
    <property type="evidence" value="ECO:0007669"/>
    <property type="project" value="TreeGrafter"/>
</dbReference>
<proteinExistence type="predicted"/>
<comment type="caution">
    <text evidence="3">The sequence shown here is derived from an EMBL/GenBank/DDBJ whole genome shotgun (WGS) entry which is preliminary data.</text>
</comment>
<dbReference type="Proteomes" id="UP000037751">
    <property type="component" value="Unassembled WGS sequence"/>
</dbReference>
<dbReference type="AlphaFoldDB" id="A0A0M8MY96"/>
<feature type="compositionally biased region" description="Basic and acidic residues" evidence="2">
    <location>
        <begin position="142"/>
        <end position="152"/>
    </location>
</feature>
<name>A0A0M8MY96_9BASI</name>
<feature type="region of interest" description="Disordered" evidence="2">
    <location>
        <begin position="1041"/>
        <end position="1073"/>
    </location>
</feature>
<reference evidence="3 4" key="1">
    <citation type="submission" date="2015-07" db="EMBL/GenBank/DDBJ databases">
        <title>Draft Genome Sequence of Malassezia furfur CBS1878 and Malassezia pachydermatis CBS1879.</title>
        <authorList>
            <person name="Triana S."/>
            <person name="Ohm R."/>
            <person name="Gonzalez A."/>
            <person name="DeCock H."/>
            <person name="Restrepo S."/>
            <person name="Celis A."/>
        </authorList>
    </citation>
    <scope>NUCLEOTIDE SEQUENCE [LARGE SCALE GENOMIC DNA]</scope>
    <source>
        <strain evidence="3 4">CBS 1879</strain>
    </source>
</reference>
<dbReference type="GeneID" id="28730019"/>
<evidence type="ECO:0000256" key="2">
    <source>
        <dbReference type="SAM" id="MobiDB-lite"/>
    </source>
</evidence>
<accession>A0A0M8MY96</accession>
<feature type="compositionally biased region" description="Low complexity" evidence="2">
    <location>
        <begin position="195"/>
        <end position="208"/>
    </location>
</feature>
<sequence length="1073" mass="117763">MSQGSVPIPLRRKSSQGTSMHIQLPLNSPPAGGWHHSGLWPDGQFSASSTARITSPLSELHEYPLEHNGPAAVPPLTGPDVIDSVWLNPKDASPDVSQDAEHQPPTLPEGLSPPTFTVEGTSPGDKFNLTIPRLSTLFLGGDESRTLDEQAKSDSSGSPQMTPDSPPKTRSHIALPPRSGYAMSDDSDSLRSDGESSVDSGRSSTDSGSDNETEDVDENEEEDVDESEDRIRKWQMARTMQRGELEGALSSPSSHSFGGVEDTLNDSDSEDDHEEQKKTDLSLRPSFTGDDDGQENSGSDDGSADGDDGDELEDGLSSLERIFLFAKSDLAYHRVLVSRCLAEWIKDVDLTDAVEYVIPLLNGLATDELEVSAVFAPELGRLMWFFFRNCPLAELSEEGTTKACENEENDNEEEERMPRPKLPVQTFTSLLCTLLLNPNSAVSGATQASIVEYFLRSKQYDEILKGEDAALSEEMRTADLVVTGMARERQVPLVPYEFGEKARHAVLDELFEHVAIAISRVETSEEADNKSDLGENDRDSFDEESAVGRMMSVNLLAAITVEGGFSQEQLVQRVVPEITSWPSDPAFFVRKEVAAAIGIIGKALVNEHTSLKDLHLGDAPQRLFEAINRVLLDHVWQVRQAACYSLPGVFGTQAHNQARRENLVLIMKALKQDISPNVQLAAFEMIGEIIYLFHEDNHGTPAELVHLFLGQPMDGADADASSTNELLNNPDLSLIVAFNFPAVLLTLGAKEWPKLREMYMELSQHVYENVRNTLAASIHEVAKILGPDVTSEDLLPVAERFLHDSCTDVTATLLEHIDEFWLILPPALTKEQLRQIPALWLAPYVQDWRLRRSIASHIPALVPALLLTDEDGCLVTLLLLALNDSVSAMRELGIQATPIIYTTFAKHDQTIADGFLSMLCDLAKASSYRQRVTFLHIVSALLQEDVENDRFEQILLPYMVILATDDVLDVAIALAQTCEKAWQCCKSVEDTVPQPPFALVQITATLLASTSPSVRAPLLPFAPQVRDTEVLPVPPREARQLRLGPAPSVLDSASIPTTDMKSGNGPAMDDTYA</sequence>
<organism evidence="3 4">
    <name type="scientific">Malassezia pachydermatis</name>
    <dbReference type="NCBI Taxonomy" id="77020"/>
    <lineage>
        <taxon>Eukaryota</taxon>
        <taxon>Fungi</taxon>
        <taxon>Dikarya</taxon>
        <taxon>Basidiomycota</taxon>
        <taxon>Ustilaginomycotina</taxon>
        <taxon>Malasseziomycetes</taxon>
        <taxon>Malasseziales</taxon>
        <taxon>Malasseziaceae</taxon>
        <taxon>Malassezia</taxon>
    </lineage>
</organism>
<dbReference type="InterPro" id="IPR051023">
    <property type="entry name" value="PP2A_Regulatory_Subunit_A"/>
</dbReference>
<evidence type="ECO:0000313" key="4">
    <source>
        <dbReference type="Proteomes" id="UP000037751"/>
    </source>
</evidence>
<feature type="compositionally biased region" description="Polar residues" evidence="2">
    <location>
        <begin position="153"/>
        <end position="163"/>
    </location>
</feature>
<dbReference type="Gene3D" id="1.25.10.10">
    <property type="entry name" value="Leucine-rich Repeat Variant"/>
    <property type="match status" value="1"/>
</dbReference>
<dbReference type="SUPFAM" id="SSF48371">
    <property type="entry name" value="ARM repeat"/>
    <property type="match status" value="1"/>
</dbReference>
<feature type="region of interest" description="Disordered" evidence="2">
    <location>
        <begin position="398"/>
        <end position="419"/>
    </location>
</feature>
<feature type="region of interest" description="Disordered" evidence="2">
    <location>
        <begin position="61"/>
        <end position="312"/>
    </location>
</feature>
<feature type="compositionally biased region" description="Acidic residues" evidence="2">
    <location>
        <begin position="302"/>
        <end position="312"/>
    </location>
</feature>
<dbReference type="OrthoDB" id="9986677at2759"/>
<dbReference type="PANTHER" id="PTHR10648">
    <property type="entry name" value="SERINE/THREONINE-PROTEIN PHOSPHATASE PP2A 65 KDA REGULATORY SUBUNIT"/>
    <property type="match status" value="1"/>
</dbReference>
<dbReference type="STRING" id="77020.A0A0M8MY96"/>
<dbReference type="VEuPathDB" id="FungiDB:Malapachy_3681"/>
<evidence type="ECO:0000313" key="3">
    <source>
        <dbReference type="EMBL" id="KOS15971.1"/>
    </source>
</evidence>
<gene>
    <name evidence="3" type="ORF">Malapachy_3681</name>
</gene>
<protein>
    <submittedName>
        <fullName evidence="3">Arm repeat-containing protein</fullName>
    </submittedName>
</protein>
<keyword evidence="4" id="KW-1185">Reference proteome</keyword>
<dbReference type="InterPro" id="IPR011989">
    <property type="entry name" value="ARM-like"/>
</dbReference>
<dbReference type="GO" id="GO:0005737">
    <property type="term" value="C:cytoplasm"/>
    <property type="evidence" value="ECO:0007669"/>
    <property type="project" value="TreeGrafter"/>
</dbReference>